<feature type="transmembrane region" description="Helical" evidence="1">
    <location>
        <begin position="30"/>
        <end position="48"/>
    </location>
</feature>
<dbReference type="EMBL" id="AJ248284">
    <property type="protein sequence ID" value="CAB49413.1"/>
    <property type="molecule type" value="Genomic_DNA"/>
</dbReference>
<name>Q9V1D6_PYRAB</name>
<reference evidence="2" key="1">
    <citation type="submission" date="1999-07" db="EMBL/GenBank/DDBJ databases">
        <authorList>
            <person name="Genoscope"/>
        </authorList>
    </citation>
    <scope>NUCLEOTIDE SEQUENCE</scope>
    <source>
        <strain evidence="2">Orsay</strain>
    </source>
</reference>
<dbReference type="HOGENOM" id="CLU_073775_0_0_2"/>
<feature type="transmembrane region" description="Helical" evidence="1">
    <location>
        <begin position="6"/>
        <end position="23"/>
    </location>
</feature>
<evidence type="ECO:0000256" key="1">
    <source>
        <dbReference type="SAM" id="Phobius"/>
    </source>
</evidence>
<dbReference type="PIR" id="F75166">
    <property type="entry name" value="F75166"/>
</dbReference>
<organism evidence="2 4">
    <name type="scientific">Pyrococcus abyssi (strain GE5 / Orsay)</name>
    <dbReference type="NCBI Taxonomy" id="272844"/>
    <lineage>
        <taxon>Archaea</taxon>
        <taxon>Methanobacteriati</taxon>
        <taxon>Methanobacteriota</taxon>
        <taxon>Thermococci</taxon>
        <taxon>Thermococcales</taxon>
        <taxon>Thermococcaceae</taxon>
        <taxon>Pyrococcus</taxon>
    </lineage>
</organism>
<keyword evidence="1" id="KW-0472">Membrane</keyword>
<reference evidence="3 5" key="5">
    <citation type="journal article" date="2012" name="Curr. Microbiol.">
        <title>Re-annotation of two hyperthermophilic archaea Pyrococcus abyssi GE5 and Pyrococcus furiosus DSM 3638.</title>
        <authorList>
            <person name="Gao J."/>
            <person name="Wang J."/>
        </authorList>
    </citation>
    <scope>GENOME REANNOTATION</scope>
    <source>
        <strain evidence="3">GE5</strain>
        <strain evidence="5">GE5 / Orsay</strain>
    </source>
</reference>
<dbReference type="Proteomes" id="UP000009139">
    <property type="component" value="Chromosome"/>
</dbReference>
<evidence type="ECO:0000313" key="5">
    <source>
        <dbReference type="Proteomes" id="UP000009139"/>
    </source>
</evidence>
<keyword evidence="4" id="KW-1185">Reference proteome</keyword>
<evidence type="ECO:0000313" key="3">
    <source>
        <dbReference type="EMBL" id="CCE69880.1"/>
    </source>
</evidence>
<dbReference type="STRING" id="272844.PAB0330"/>
<dbReference type="Proteomes" id="UP000000810">
    <property type="component" value="Chromosome"/>
</dbReference>
<proteinExistence type="predicted"/>
<dbReference type="PATRIC" id="fig|272844.11.peg.526"/>
<keyword evidence="1" id="KW-0812">Transmembrane</keyword>
<keyword evidence="1" id="KW-1133">Transmembrane helix</keyword>
<dbReference type="eggNOG" id="arCOG05757">
    <property type="taxonomic scope" value="Archaea"/>
</dbReference>
<protein>
    <recommendedName>
        <fullName evidence="6">YhfC family intramembrane metalloprotease</fullName>
    </recommendedName>
</protein>
<dbReference type="EMBL" id="HE613800">
    <property type="protein sequence ID" value="CCE69880.1"/>
    <property type="molecule type" value="Genomic_DNA"/>
</dbReference>
<dbReference type="RefSeq" id="WP_010867615.1">
    <property type="nucleotide sequence ID" value="NC_000868.1"/>
</dbReference>
<dbReference type="KEGG" id="pab:PAB0330"/>
<dbReference type="AlphaFoldDB" id="Q9V1D6"/>
<reference evidence="2" key="2">
    <citation type="journal article" date="2000" name="J. Mol. Biol.">
        <title>Archaeal homologs of eukaryotic methylation guide small nucleolar RNAs: lessons from the Pyrococcus genomes.</title>
        <authorList>
            <person name="Gaspin C."/>
            <person name="Cavaille J."/>
            <person name="Erauso G."/>
        </authorList>
    </citation>
    <scope>NUCLEOTIDE SEQUENCE</scope>
    <source>
        <strain evidence="2">Orsay</strain>
    </source>
</reference>
<dbReference type="OrthoDB" id="86194at2157"/>
<feature type="transmembrane region" description="Helical" evidence="1">
    <location>
        <begin position="95"/>
        <end position="115"/>
    </location>
</feature>
<reference evidence="2 4" key="4">
    <citation type="journal article" date="2003" name="Mol. Microbiol.">
        <title>An integrated analysis of the genome of the hyperthermophilic archaeon Pyrococcus abyssi.</title>
        <authorList>
            <person name="Cohen G."/>
            <person name="Barbe V."/>
            <person name="Flament D."/>
            <person name="Galperin M."/>
            <person name="Heilig R."/>
            <person name="Ripp R."/>
            <person name="Lecompte O."/>
            <person name="Prieur D."/>
            <person name="Poch O."/>
            <person name="Quellerou J."/>
            <person name="Thierry J.C."/>
            <person name="Van der Oost J."/>
            <person name="Weissenbach J."/>
            <person name="Zivanovic Y."/>
            <person name="Forterre P."/>
        </authorList>
    </citation>
    <scope>NUCLEOTIDE SEQUENCE [LARGE SCALE GENOMIC DNA]</scope>
    <source>
        <strain evidence="4">GE5 / Orsay</strain>
        <strain evidence="2">Orsay</strain>
    </source>
</reference>
<feature type="transmembrane region" description="Helical" evidence="1">
    <location>
        <begin position="183"/>
        <end position="202"/>
    </location>
</feature>
<reference evidence="2" key="3">
    <citation type="journal article" date="2001" name="Genome Res.">
        <title>Genome evolution at the genus level: comparison of three complete genomes of hyperthermophilic archaea.</title>
        <authorList>
            <person name="Lecompte O."/>
            <person name="Ripp R."/>
            <person name="Puzos-Barbe V."/>
            <person name="Duprat S."/>
            <person name="Heilig R."/>
            <person name="Dietrich J."/>
            <person name="Thierry J.C."/>
            <person name="Poch O."/>
        </authorList>
    </citation>
    <scope>NUCLEOTIDE SEQUENCE</scope>
    <source>
        <strain evidence="2">Orsay</strain>
    </source>
</reference>
<gene>
    <name evidence="2" type="ordered locus">PAB0330</name>
</gene>
<evidence type="ECO:0008006" key="6">
    <source>
        <dbReference type="Google" id="ProtNLM"/>
    </source>
</evidence>
<evidence type="ECO:0000313" key="4">
    <source>
        <dbReference type="Proteomes" id="UP000000810"/>
    </source>
</evidence>
<sequence length="215" mass="23481">MNSAPFIILGGALAWVFLYFLRLKKFYPGEFILGIFAFVIAMAIQNMIQRTPLLWFNLSSASKLALALWFGFSAGFVQEGIKYVFVKGMKPYKGAIVGLGFGIAEVILLAVAVTIEGPSNVPWFLLVAALVERFSAVLFHVASTSLLSSSNSLVFLGVFAVHGVVDSIASYSLLINLVESPKVFWVEAIVGGIALVMLKFALPRIKIEEEEGPKW</sequence>
<feature type="transmembrane region" description="Helical" evidence="1">
    <location>
        <begin position="153"/>
        <end position="177"/>
    </location>
</feature>
<evidence type="ECO:0000313" key="2">
    <source>
        <dbReference type="EMBL" id="CAB49413.1"/>
    </source>
</evidence>
<accession>Q9V1D6</accession>